<dbReference type="GeneID" id="64633411"/>
<gene>
    <name evidence="2" type="ORF">BJ212DRAFT_1476609</name>
</gene>
<sequence>MTMTKRRRKRKKLHPLPPLRRLRPASKARNDIQSTFAGTSTLDPIMDSEKDEQEEEELANDILTSE</sequence>
<protein>
    <submittedName>
        <fullName evidence="2">Uncharacterized protein</fullName>
    </submittedName>
</protein>
<organism evidence="2 3">
    <name type="scientific">Suillus subaureus</name>
    <dbReference type="NCBI Taxonomy" id="48587"/>
    <lineage>
        <taxon>Eukaryota</taxon>
        <taxon>Fungi</taxon>
        <taxon>Dikarya</taxon>
        <taxon>Basidiomycota</taxon>
        <taxon>Agaricomycotina</taxon>
        <taxon>Agaricomycetes</taxon>
        <taxon>Agaricomycetidae</taxon>
        <taxon>Boletales</taxon>
        <taxon>Suillineae</taxon>
        <taxon>Suillaceae</taxon>
        <taxon>Suillus</taxon>
    </lineage>
</organism>
<evidence type="ECO:0000313" key="2">
    <source>
        <dbReference type="EMBL" id="KAG1823733.1"/>
    </source>
</evidence>
<feature type="compositionally biased region" description="Basic residues" evidence="1">
    <location>
        <begin position="1"/>
        <end position="26"/>
    </location>
</feature>
<feature type="compositionally biased region" description="Acidic residues" evidence="1">
    <location>
        <begin position="49"/>
        <end position="59"/>
    </location>
</feature>
<dbReference type="Proteomes" id="UP000807769">
    <property type="component" value="Unassembled WGS sequence"/>
</dbReference>
<evidence type="ECO:0000256" key="1">
    <source>
        <dbReference type="SAM" id="MobiDB-lite"/>
    </source>
</evidence>
<feature type="compositionally biased region" description="Polar residues" evidence="1">
    <location>
        <begin position="31"/>
        <end position="42"/>
    </location>
</feature>
<accession>A0A9P7EJG9</accession>
<dbReference type="AlphaFoldDB" id="A0A9P7EJG9"/>
<proteinExistence type="predicted"/>
<reference evidence="2" key="1">
    <citation type="journal article" date="2020" name="New Phytol.">
        <title>Comparative genomics reveals dynamic genome evolution in host specialist ectomycorrhizal fungi.</title>
        <authorList>
            <person name="Lofgren L.A."/>
            <person name="Nguyen N.H."/>
            <person name="Vilgalys R."/>
            <person name="Ruytinx J."/>
            <person name="Liao H.L."/>
            <person name="Branco S."/>
            <person name="Kuo A."/>
            <person name="LaButti K."/>
            <person name="Lipzen A."/>
            <person name="Andreopoulos W."/>
            <person name="Pangilinan J."/>
            <person name="Riley R."/>
            <person name="Hundley H."/>
            <person name="Na H."/>
            <person name="Barry K."/>
            <person name="Grigoriev I.V."/>
            <person name="Stajich J.E."/>
            <person name="Kennedy P.G."/>
        </authorList>
    </citation>
    <scope>NUCLEOTIDE SEQUENCE</scope>
    <source>
        <strain evidence="2">MN1</strain>
    </source>
</reference>
<dbReference type="EMBL" id="JABBWG010000004">
    <property type="protein sequence ID" value="KAG1823733.1"/>
    <property type="molecule type" value="Genomic_DNA"/>
</dbReference>
<feature type="region of interest" description="Disordered" evidence="1">
    <location>
        <begin position="1"/>
        <end position="66"/>
    </location>
</feature>
<dbReference type="RefSeq" id="XP_041197793.1">
    <property type="nucleotide sequence ID" value="XM_041339395.1"/>
</dbReference>
<evidence type="ECO:0000313" key="3">
    <source>
        <dbReference type="Proteomes" id="UP000807769"/>
    </source>
</evidence>
<comment type="caution">
    <text evidence="2">The sequence shown here is derived from an EMBL/GenBank/DDBJ whole genome shotgun (WGS) entry which is preliminary data.</text>
</comment>
<name>A0A9P7EJG9_9AGAM</name>
<keyword evidence="3" id="KW-1185">Reference proteome</keyword>